<protein>
    <recommendedName>
        <fullName evidence="3">Methyltransferase domain-containing protein</fullName>
    </recommendedName>
</protein>
<dbReference type="RefSeq" id="WP_210656618.1">
    <property type="nucleotide sequence ID" value="NZ_JAGKSP010000002.1"/>
</dbReference>
<dbReference type="EMBL" id="JAGKSP010000002">
    <property type="protein sequence ID" value="MBP3962420.1"/>
    <property type="molecule type" value="Genomic_DNA"/>
</dbReference>
<dbReference type="SUPFAM" id="SSF53335">
    <property type="entry name" value="S-adenosyl-L-methionine-dependent methyltransferases"/>
    <property type="match status" value="1"/>
</dbReference>
<dbReference type="Gene3D" id="3.40.50.150">
    <property type="entry name" value="Vaccinia Virus protein VP39"/>
    <property type="match status" value="1"/>
</dbReference>
<dbReference type="InterPro" id="IPR029063">
    <property type="entry name" value="SAM-dependent_MTases_sf"/>
</dbReference>
<gene>
    <name evidence="1" type="ORF">I8J30_06845</name>
</gene>
<name>A0ABS5CAF1_9BACL</name>
<comment type="caution">
    <text evidence="1">The sequence shown here is derived from an EMBL/GenBank/DDBJ whole genome shotgun (WGS) entry which is preliminary data.</text>
</comment>
<evidence type="ECO:0000313" key="1">
    <source>
        <dbReference type="EMBL" id="MBP3962420.1"/>
    </source>
</evidence>
<evidence type="ECO:0008006" key="3">
    <source>
        <dbReference type="Google" id="ProtNLM"/>
    </source>
</evidence>
<dbReference type="Proteomes" id="UP000673394">
    <property type="component" value="Unassembled WGS sequence"/>
</dbReference>
<evidence type="ECO:0000313" key="2">
    <source>
        <dbReference type="Proteomes" id="UP000673394"/>
    </source>
</evidence>
<accession>A0ABS5CAF1</accession>
<sequence length="192" mass="21827">MAYETTDRDFNAMLHKKLTNRESLLDIGSGPCVLLDTFPYASIVALEIHRPYLINRATNASHIIPLNADAREIHKLFVPKSFSAVSFIDSIEHFTKHDAHLLLQKAEMIAKHHVVIYTPRGFFPQQYVDHFGLNGEKFQTHRSGWEPAELEQLGYEVTILKGMHDQRNPAFVHAFGLEHAPIDALLAIKYLG</sequence>
<proteinExistence type="predicted"/>
<reference evidence="1 2" key="1">
    <citation type="submission" date="2021-04" db="EMBL/GenBank/DDBJ databases">
        <title>Paenibacillus sp. DLE-14 whole genome sequence.</title>
        <authorList>
            <person name="Ham Y.J."/>
        </authorList>
    </citation>
    <scope>NUCLEOTIDE SEQUENCE [LARGE SCALE GENOMIC DNA]</scope>
    <source>
        <strain evidence="1 2">DLE-14</strain>
    </source>
</reference>
<keyword evidence="2" id="KW-1185">Reference proteome</keyword>
<organism evidence="1 2">
    <name type="scientific">Paenibacillus lignilyticus</name>
    <dbReference type="NCBI Taxonomy" id="1172615"/>
    <lineage>
        <taxon>Bacteria</taxon>
        <taxon>Bacillati</taxon>
        <taxon>Bacillota</taxon>
        <taxon>Bacilli</taxon>
        <taxon>Bacillales</taxon>
        <taxon>Paenibacillaceae</taxon>
        <taxon>Paenibacillus</taxon>
    </lineage>
</organism>